<feature type="transmembrane region" description="Helical" evidence="1">
    <location>
        <begin position="92"/>
        <end position="109"/>
    </location>
</feature>
<feature type="chain" id="PRO_5009584357" evidence="2">
    <location>
        <begin position="24"/>
        <end position="358"/>
    </location>
</feature>
<dbReference type="EMBL" id="MHUT01000020">
    <property type="protein sequence ID" value="OHA80445.1"/>
    <property type="molecule type" value="Genomic_DNA"/>
</dbReference>
<name>A0A1G2S5S4_9BACT</name>
<keyword evidence="1" id="KW-0472">Membrane</keyword>
<evidence type="ECO:0000313" key="3">
    <source>
        <dbReference type="EMBL" id="OHA80445.1"/>
    </source>
</evidence>
<dbReference type="AlphaFoldDB" id="A0A1G2S5S4"/>
<reference evidence="3 4" key="1">
    <citation type="journal article" date="2016" name="Nat. Commun.">
        <title>Thousands of microbial genomes shed light on interconnected biogeochemical processes in an aquifer system.</title>
        <authorList>
            <person name="Anantharaman K."/>
            <person name="Brown C.T."/>
            <person name="Hug L.A."/>
            <person name="Sharon I."/>
            <person name="Castelle C.J."/>
            <person name="Probst A.J."/>
            <person name="Thomas B.C."/>
            <person name="Singh A."/>
            <person name="Wilkins M.J."/>
            <person name="Karaoz U."/>
            <person name="Brodie E.L."/>
            <person name="Williams K.H."/>
            <person name="Hubbard S.S."/>
            <person name="Banfield J.F."/>
        </authorList>
    </citation>
    <scope>NUCLEOTIDE SEQUENCE [LARGE SCALE GENOMIC DNA]</scope>
</reference>
<organism evidence="3 4">
    <name type="scientific">Candidatus Yonathbacteria bacterium RIFCSPHIGHO2_02_FULL_44_14</name>
    <dbReference type="NCBI Taxonomy" id="1802724"/>
    <lineage>
        <taxon>Bacteria</taxon>
        <taxon>Candidatus Yonathiibacteriota</taxon>
    </lineage>
</organism>
<feature type="transmembrane region" description="Helical" evidence="1">
    <location>
        <begin position="47"/>
        <end position="71"/>
    </location>
</feature>
<comment type="caution">
    <text evidence="3">The sequence shown here is derived from an EMBL/GenBank/DDBJ whole genome shotgun (WGS) entry which is preliminary data.</text>
</comment>
<keyword evidence="1" id="KW-0812">Transmembrane</keyword>
<protein>
    <submittedName>
        <fullName evidence="3">Uncharacterized protein</fullName>
    </submittedName>
</protein>
<feature type="non-terminal residue" evidence="3">
    <location>
        <position position="358"/>
    </location>
</feature>
<proteinExistence type="predicted"/>
<evidence type="ECO:0000313" key="4">
    <source>
        <dbReference type="Proteomes" id="UP000179118"/>
    </source>
</evidence>
<gene>
    <name evidence="3" type="ORF">A3D51_03450</name>
</gene>
<keyword evidence="1" id="KW-1133">Transmembrane helix</keyword>
<feature type="signal peptide" evidence="2">
    <location>
        <begin position="1"/>
        <end position="23"/>
    </location>
</feature>
<accession>A0A1G2S5S4</accession>
<keyword evidence="2" id="KW-0732">Signal</keyword>
<evidence type="ECO:0000256" key="1">
    <source>
        <dbReference type="SAM" id="Phobius"/>
    </source>
</evidence>
<sequence>MKKILVPVCAAAIFLMFAGFVFAQSYTPLAPLPGTVDANTGQTNISMYLSGAIKLLIALGAALAILFAIIGGTQYVAAGISPDAKSGAKERIWGALIGLVIILTSYLLLNSINPKLVQFSFMLPPVGEVAPEGGAVVGAGAGGVHIPLVGGANPLIQPPSTAVVGFPATPSASALASANAQAQAQINAQIDHNNDYSIISHCVGNTSYALCSKTDLNGDGKTNTADVVLFMTRGSVFDVNQNKTLELESTSPAGATSCFFKTSTANINAMLPHEQWDWWWNENGWNNWFMTSSSCGGGGISRPPTVACSGATWLKFSKLGGACAANSGLLTMPLGFVYGANGTSPSVAGVDGQYSNFR</sequence>
<dbReference type="Proteomes" id="UP000179118">
    <property type="component" value="Unassembled WGS sequence"/>
</dbReference>
<evidence type="ECO:0000256" key="2">
    <source>
        <dbReference type="SAM" id="SignalP"/>
    </source>
</evidence>